<keyword evidence="3" id="KW-0804">Transcription</keyword>
<dbReference type="Proteomes" id="UP000214603">
    <property type="component" value="Unassembled WGS sequence"/>
</dbReference>
<protein>
    <recommendedName>
        <fullName evidence="8">IclR family transcriptional regulator</fullName>
    </recommendedName>
</protein>
<keyword evidence="1" id="KW-0805">Transcription regulation</keyword>
<evidence type="ECO:0000259" key="4">
    <source>
        <dbReference type="PROSITE" id="PS51077"/>
    </source>
</evidence>
<keyword evidence="7" id="KW-1185">Reference proteome</keyword>
<evidence type="ECO:0008006" key="8">
    <source>
        <dbReference type="Google" id="ProtNLM"/>
    </source>
</evidence>
<dbReference type="InterPro" id="IPR014757">
    <property type="entry name" value="Tscrpt_reg_IclR_C"/>
</dbReference>
<evidence type="ECO:0000313" key="6">
    <source>
        <dbReference type="EMBL" id="OWT63842.1"/>
    </source>
</evidence>
<dbReference type="Gene3D" id="3.30.450.40">
    <property type="match status" value="1"/>
</dbReference>
<gene>
    <name evidence="6" type="ORF">CEY11_05920</name>
</gene>
<evidence type="ECO:0000313" key="7">
    <source>
        <dbReference type="Proteomes" id="UP000214603"/>
    </source>
</evidence>
<dbReference type="GO" id="GO:0003700">
    <property type="term" value="F:DNA-binding transcription factor activity"/>
    <property type="evidence" value="ECO:0007669"/>
    <property type="project" value="TreeGrafter"/>
</dbReference>
<dbReference type="GO" id="GO:0003677">
    <property type="term" value="F:DNA binding"/>
    <property type="evidence" value="ECO:0007669"/>
    <property type="project" value="UniProtKB-KW"/>
</dbReference>
<dbReference type="GO" id="GO:0045892">
    <property type="term" value="P:negative regulation of DNA-templated transcription"/>
    <property type="evidence" value="ECO:0007669"/>
    <property type="project" value="TreeGrafter"/>
</dbReference>
<evidence type="ECO:0000256" key="2">
    <source>
        <dbReference type="ARBA" id="ARBA00023125"/>
    </source>
</evidence>
<name>A0A225MS15_9BURK</name>
<feature type="domain" description="HTH iclR-type" evidence="4">
    <location>
        <begin position="1"/>
        <end position="56"/>
    </location>
</feature>
<dbReference type="SUPFAM" id="SSF46785">
    <property type="entry name" value="Winged helix' DNA-binding domain"/>
    <property type="match status" value="1"/>
</dbReference>
<feature type="domain" description="IclR-ED" evidence="5">
    <location>
        <begin position="57"/>
        <end position="240"/>
    </location>
</feature>
<proteinExistence type="predicted"/>
<dbReference type="InterPro" id="IPR036388">
    <property type="entry name" value="WH-like_DNA-bd_sf"/>
</dbReference>
<comment type="caution">
    <text evidence="6">The sequence shown here is derived from an EMBL/GenBank/DDBJ whole genome shotgun (WGS) entry which is preliminary data.</text>
</comment>
<dbReference type="Pfam" id="PF01614">
    <property type="entry name" value="IclR_C"/>
    <property type="match status" value="1"/>
</dbReference>
<dbReference type="EMBL" id="NJIH01000003">
    <property type="protein sequence ID" value="OWT63842.1"/>
    <property type="molecule type" value="Genomic_DNA"/>
</dbReference>
<dbReference type="Gene3D" id="1.10.10.10">
    <property type="entry name" value="Winged helix-like DNA-binding domain superfamily/Winged helix DNA-binding domain"/>
    <property type="match status" value="1"/>
</dbReference>
<reference evidence="7" key="1">
    <citation type="submission" date="2017-06" db="EMBL/GenBank/DDBJ databases">
        <title>Herbaspirillum phytohormonus sp. nov., isolated from the root nodule of Robinia pseudoacacia in lead-zinc mine.</title>
        <authorList>
            <person name="Fan M."/>
            <person name="Lin Y."/>
        </authorList>
    </citation>
    <scope>NUCLEOTIDE SEQUENCE [LARGE SCALE GENOMIC DNA]</scope>
    <source>
        <strain evidence="7">SC-089</strain>
    </source>
</reference>
<dbReference type="AlphaFoldDB" id="A0A225MS15"/>
<evidence type="ECO:0000256" key="1">
    <source>
        <dbReference type="ARBA" id="ARBA00023015"/>
    </source>
</evidence>
<accession>A0A225MS15</accession>
<dbReference type="PROSITE" id="PS51078">
    <property type="entry name" value="ICLR_ED"/>
    <property type="match status" value="1"/>
</dbReference>
<dbReference type="SUPFAM" id="SSF55781">
    <property type="entry name" value="GAF domain-like"/>
    <property type="match status" value="1"/>
</dbReference>
<dbReference type="InterPro" id="IPR036390">
    <property type="entry name" value="WH_DNA-bd_sf"/>
</dbReference>
<keyword evidence="2" id="KW-0238">DNA-binding</keyword>
<organism evidence="6 7">
    <name type="scientific">Candidimonas nitroreducens</name>
    <dbReference type="NCBI Taxonomy" id="683354"/>
    <lineage>
        <taxon>Bacteria</taxon>
        <taxon>Pseudomonadati</taxon>
        <taxon>Pseudomonadota</taxon>
        <taxon>Betaproteobacteria</taxon>
        <taxon>Burkholderiales</taxon>
        <taxon>Alcaligenaceae</taxon>
        <taxon>Candidimonas</taxon>
    </lineage>
</organism>
<dbReference type="PANTHER" id="PTHR30136">
    <property type="entry name" value="HELIX-TURN-HELIX TRANSCRIPTIONAL REGULATOR, ICLR FAMILY"/>
    <property type="match status" value="1"/>
</dbReference>
<evidence type="ECO:0000259" key="5">
    <source>
        <dbReference type="PROSITE" id="PS51078"/>
    </source>
</evidence>
<dbReference type="InterPro" id="IPR029016">
    <property type="entry name" value="GAF-like_dom_sf"/>
</dbReference>
<dbReference type="InterPro" id="IPR005471">
    <property type="entry name" value="Tscrpt_reg_IclR_N"/>
</dbReference>
<dbReference type="InterPro" id="IPR050707">
    <property type="entry name" value="HTH_MetabolicPath_Reg"/>
</dbReference>
<sequence length="253" mass="27523">MLSLLDVFTPAAPVWSVDDLIRYSGSPPSTCYRYLKVLCGAGFLARVANGSYVLGPRILELDRTIRLCDPVYVAGTSIAQHLTDSLGYSTLLCILFSDSVMCVQQARSRDAPPQLFNRGQRRPLIAGASAKAILAHLPLHQLRSIYAKNRKDIASGGLGSDWEHFKRALKQIRSDGYCMTVGEYNPGVMSIATGLFNRDGEVLGSLAMVAWAENSDITAFRTLTPEVVRAGQEISARIAATENMMDLPARAIG</sequence>
<dbReference type="PANTHER" id="PTHR30136:SF24">
    <property type="entry name" value="HTH-TYPE TRANSCRIPTIONAL REPRESSOR ALLR"/>
    <property type="match status" value="1"/>
</dbReference>
<evidence type="ECO:0000256" key="3">
    <source>
        <dbReference type="ARBA" id="ARBA00023163"/>
    </source>
</evidence>
<dbReference type="Pfam" id="PF09339">
    <property type="entry name" value="HTH_IclR"/>
    <property type="match status" value="1"/>
</dbReference>
<dbReference type="PROSITE" id="PS51077">
    <property type="entry name" value="HTH_ICLR"/>
    <property type="match status" value="1"/>
</dbReference>